<sequence>MSWIAPTLFLLSLLLSSRGLLLPGLFRWRRSFLVRVRKIIVPFLFLDWWVDSFSFSAPPPPPPVYCTPAFSCFNKICSFFFFFSGFIVAFLIVFRTLLFTLHWKPCVLAFSDEWILFLFSHHEDQSGKQKRDGKCSCLWLKDDIH</sequence>
<keyword evidence="1" id="KW-0472">Membrane</keyword>
<accession>A0A074YZ71</accession>
<dbReference type="InParanoid" id="A0A074YZ71"/>
<evidence type="ECO:0000313" key="3">
    <source>
        <dbReference type="Proteomes" id="UP000030641"/>
    </source>
</evidence>
<organism evidence="2 3">
    <name type="scientific">Aureobasidium subglaciale (strain EXF-2481)</name>
    <name type="common">Aureobasidium pullulans var. subglaciale</name>
    <dbReference type="NCBI Taxonomy" id="1043005"/>
    <lineage>
        <taxon>Eukaryota</taxon>
        <taxon>Fungi</taxon>
        <taxon>Dikarya</taxon>
        <taxon>Ascomycota</taxon>
        <taxon>Pezizomycotina</taxon>
        <taxon>Dothideomycetes</taxon>
        <taxon>Dothideomycetidae</taxon>
        <taxon>Dothideales</taxon>
        <taxon>Saccotheciaceae</taxon>
        <taxon>Aureobasidium</taxon>
    </lineage>
</organism>
<keyword evidence="1" id="KW-1133">Transmembrane helix</keyword>
<keyword evidence="3" id="KW-1185">Reference proteome</keyword>
<gene>
    <name evidence="2" type="ORF">AUEXF2481DRAFT_177478</name>
</gene>
<dbReference type="RefSeq" id="XP_013348387.1">
    <property type="nucleotide sequence ID" value="XM_013492933.1"/>
</dbReference>
<reference evidence="2 3" key="1">
    <citation type="journal article" date="2014" name="BMC Genomics">
        <title>Genome sequencing of four Aureobasidium pullulans varieties: biotechnological potential, stress tolerance, and description of new species.</title>
        <authorList>
            <person name="Gostin Ar C."/>
            <person name="Ohm R.A."/>
            <person name="Kogej T."/>
            <person name="Sonjak S."/>
            <person name="Turk M."/>
            <person name="Zajc J."/>
            <person name="Zalar P."/>
            <person name="Grube M."/>
            <person name="Sun H."/>
            <person name="Han J."/>
            <person name="Sharma A."/>
            <person name="Chiniquy J."/>
            <person name="Ngan C.Y."/>
            <person name="Lipzen A."/>
            <person name="Barry K."/>
            <person name="Grigoriev I.V."/>
            <person name="Gunde-Cimerman N."/>
        </authorList>
    </citation>
    <scope>NUCLEOTIDE SEQUENCE [LARGE SCALE GENOMIC DNA]</scope>
    <source>
        <strain evidence="2 3">EXF-2481</strain>
    </source>
</reference>
<dbReference type="HOGENOM" id="CLU_1786494_0_0_1"/>
<protein>
    <submittedName>
        <fullName evidence="2">Uncharacterized protein</fullName>
    </submittedName>
</protein>
<dbReference type="EMBL" id="KL584750">
    <property type="protein sequence ID" value="KEQ99462.1"/>
    <property type="molecule type" value="Genomic_DNA"/>
</dbReference>
<dbReference type="GeneID" id="25362306"/>
<feature type="transmembrane region" description="Helical" evidence="1">
    <location>
        <begin position="79"/>
        <end position="98"/>
    </location>
</feature>
<name>A0A074YZ71_AURSE</name>
<dbReference type="AlphaFoldDB" id="A0A074YZ71"/>
<keyword evidence="1" id="KW-0812">Transmembrane</keyword>
<dbReference type="Proteomes" id="UP000030641">
    <property type="component" value="Unassembled WGS sequence"/>
</dbReference>
<evidence type="ECO:0000313" key="2">
    <source>
        <dbReference type="EMBL" id="KEQ99462.1"/>
    </source>
</evidence>
<evidence type="ECO:0000256" key="1">
    <source>
        <dbReference type="SAM" id="Phobius"/>
    </source>
</evidence>
<proteinExistence type="predicted"/>